<name>A0A932CLZ9_UNCTE</name>
<dbReference type="PANTHER" id="PTHR42951">
    <property type="entry name" value="METALLO-BETA-LACTAMASE DOMAIN-CONTAINING"/>
    <property type="match status" value="1"/>
</dbReference>
<dbReference type="Pfam" id="PF00753">
    <property type="entry name" value="Lactamase_B"/>
    <property type="match status" value="1"/>
</dbReference>
<dbReference type="Gene3D" id="3.60.15.10">
    <property type="entry name" value="Ribonuclease Z/Hydroxyacylglutathione hydrolase-like"/>
    <property type="match status" value="1"/>
</dbReference>
<evidence type="ECO:0000313" key="4">
    <source>
        <dbReference type="Proteomes" id="UP000769766"/>
    </source>
</evidence>
<dbReference type="InterPro" id="IPR001279">
    <property type="entry name" value="Metallo-B-lactamas"/>
</dbReference>
<proteinExistence type="inferred from homology"/>
<dbReference type="SUPFAM" id="SSF56281">
    <property type="entry name" value="Metallo-hydrolase/oxidoreductase"/>
    <property type="match status" value="1"/>
</dbReference>
<organism evidence="3 4">
    <name type="scientific">Tectimicrobiota bacterium</name>
    <dbReference type="NCBI Taxonomy" id="2528274"/>
    <lineage>
        <taxon>Bacteria</taxon>
        <taxon>Pseudomonadati</taxon>
        <taxon>Nitrospinota/Tectimicrobiota group</taxon>
        <taxon>Candidatus Tectimicrobiota</taxon>
    </lineage>
</organism>
<dbReference type="InterPro" id="IPR050855">
    <property type="entry name" value="NDM-1-like"/>
</dbReference>
<evidence type="ECO:0000313" key="3">
    <source>
        <dbReference type="EMBL" id="MBI2875846.1"/>
    </source>
</evidence>
<dbReference type="Proteomes" id="UP000769766">
    <property type="component" value="Unassembled WGS sequence"/>
</dbReference>
<dbReference type="EMBL" id="JACPRF010000092">
    <property type="protein sequence ID" value="MBI2875846.1"/>
    <property type="molecule type" value="Genomic_DNA"/>
</dbReference>
<sequence length="274" mass="30923">MERITKKIYVETGYFGNNVGAIVTQEGVVLVESPILVADAHHWKESLRKVTDKKFVYVIDTHHHFDHVIGNYHFDCPVIAHRNTLPGFDYLKDHLRDELERFFPGDRDRWEADLPNTRLVMPQITFSKELSLHMGDCVIELKFFGGHSSSSLSVYVPSEKVVFTGDNITDGMHPFLGQARLSAWTDYLKGLLAAEVEAILPGHGPVGNKELARKFLHYLEEFMRQVKALKEAGCSPEEAAEKVDMLDLFAVDPKDRPVASRMIAEGAKAVYAQV</sequence>
<evidence type="ECO:0000259" key="2">
    <source>
        <dbReference type="SMART" id="SM00849"/>
    </source>
</evidence>
<dbReference type="GO" id="GO:0017001">
    <property type="term" value="P:antibiotic catabolic process"/>
    <property type="evidence" value="ECO:0007669"/>
    <property type="project" value="UniProtKB-ARBA"/>
</dbReference>
<evidence type="ECO:0000256" key="1">
    <source>
        <dbReference type="ARBA" id="ARBA00005250"/>
    </source>
</evidence>
<feature type="domain" description="Metallo-beta-lactamase" evidence="2">
    <location>
        <begin position="16"/>
        <end position="203"/>
    </location>
</feature>
<gene>
    <name evidence="3" type="ORF">HYY20_03075</name>
</gene>
<accession>A0A932CLZ9</accession>
<dbReference type="SMART" id="SM00849">
    <property type="entry name" value="Lactamase_B"/>
    <property type="match status" value="1"/>
</dbReference>
<dbReference type="PANTHER" id="PTHR42951:SF4">
    <property type="entry name" value="ACYL-COENZYME A THIOESTERASE MBLAC2"/>
    <property type="match status" value="1"/>
</dbReference>
<comment type="caution">
    <text evidence="3">The sequence shown here is derived from an EMBL/GenBank/DDBJ whole genome shotgun (WGS) entry which is preliminary data.</text>
</comment>
<dbReference type="AlphaFoldDB" id="A0A932CLZ9"/>
<dbReference type="InterPro" id="IPR036866">
    <property type="entry name" value="RibonucZ/Hydroxyglut_hydro"/>
</dbReference>
<reference evidence="3" key="1">
    <citation type="submission" date="2020-07" db="EMBL/GenBank/DDBJ databases">
        <title>Huge and variable diversity of episymbiotic CPR bacteria and DPANN archaea in groundwater ecosystems.</title>
        <authorList>
            <person name="He C.Y."/>
            <person name="Keren R."/>
            <person name="Whittaker M."/>
            <person name="Farag I.F."/>
            <person name="Doudna J."/>
            <person name="Cate J.H.D."/>
            <person name="Banfield J.F."/>
        </authorList>
    </citation>
    <scope>NUCLEOTIDE SEQUENCE</scope>
    <source>
        <strain evidence="3">NC_groundwater_672_Ag_B-0.1um_62_36</strain>
    </source>
</reference>
<comment type="similarity">
    <text evidence="1">Belongs to the metallo-beta-lactamase superfamily. Class-B beta-lactamase family.</text>
</comment>
<dbReference type="CDD" id="cd16282">
    <property type="entry name" value="metallo-hydrolase-like_MBL-fold"/>
    <property type="match status" value="1"/>
</dbReference>
<protein>
    <submittedName>
        <fullName evidence="3">MBL fold metallo-hydrolase</fullName>
    </submittedName>
</protein>